<organism evidence="3 4">
    <name type="scientific">Genlisea aurea</name>
    <dbReference type="NCBI Taxonomy" id="192259"/>
    <lineage>
        <taxon>Eukaryota</taxon>
        <taxon>Viridiplantae</taxon>
        <taxon>Streptophyta</taxon>
        <taxon>Embryophyta</taxon>
        <taxon>Tracheophyta</taxon>
        <taxon>Spermatophyta</taxon>
        <taxon>Magnoliopsida</taxon>
        <taxon>eudicotyledons</taxon>
        <taxon>Gunneridae</taxon>
        <taxon>Pentapetalae</taxon>
        <taxon>asterids</taxon>
        <taxon>lamiids</taxon>
        <taxon>Lamiales</taxon>
        <taxon>Lentibulariaceae</taxon>
        <taxon>Genlisea</taxon>
    </lineage>
</organism>
<comment type="caution">
    <text evidence="3">The sequence shown here is derived from an EMBL/GenBank/DDBJ whole genome shotgun (WGS) entry which is preliminary data.</text>
</comment>
<keyword evidence="2" id="KW-0812">Transmembrane</keyword>
<dbReference type="AlphaFoldDB" id="S8DL84"/>
<dbReference type="OrthoDB" id="1894389at2759"/>
<evidence type="ECO:0000256" key="1">
    <source>
        <dbReference type="SAM" id="MobiDB-lite"/>
    </source>
</evidence>
<proteinExistence type="predicted"/>
<feature type="transmembrane region" description="Helical" evidence="2">
    <location>
        <begin position="41"/>
        <end position="62"/>
    </location>
</feature>
<gene>
    <name evidence="3" type="ORF">M569_11167</name>
</gene>
<keyword evidence="4" id="KW-1185">Reference proteome</keyword>
<evidence type="ECO:0000313" key="4">
    <source>
        <dbReference type="Proteomes" id="UP000015453"/>
    </source>
</evidence>
<reference evidence="3 4" key="1">
    <citation type="journal article" date="2013" name="BMC Genomics">
        <title>The miniature genome of a carnivorous plant Genlisea aurea contains a low number of genes and short non-coding sequences.</title>
        <authorList>
            <person name="Leushkin E.V."/>
            <person name="Sutormin R.A."/>
            <person name="Nabieva E.R."/>
            <person name="Penin A.A."/>
            <person name="Kondrashov A.S."/>
            <person name="Logacheva M.D."/>
        </authorList>
    </citation>
    <scope>NUCLEOTIDE SEQUENCE [LARGE SCALE GENOMIC DNA]</scope>
</reference>
<keyword evidence="2" id="KW-0472">Membrane</keyword>
<feature type="region of interest" description="Disordered" evidence="1">
    <location>
        <begin position="1"/>
        <end position="36"/>
    </location>
</feature>
<accession>S8DL84</accession>
<name>S8DL84_9LAMI</name>
<sequence length="211" mass="22334">MEEKSTADEDTQRHPLEPPGTGRIADQLTPFRSPGKRPSKLPVYALTLFVLLCAAFLIFGIVSVKLITPTLRLTSVAVHPLAAASVSLNATLQINVTLKNANYWAFDVGSVDGIFFYGGATIGKATFSGGGVVVKALGKTALGGAVELTYDGGGSFGTGDVMGGSISLWSSWTLTGRFNVVRFMSPKRYSVTVCVMDFNLTAQTIRVSSCD</sequence>
<evidence type="ECO:0000313" key="3">
    <source>
        <dbReference type="EMBL" id="EPS63618.1"/>
    </source>
</evidence>
<evidence type="ECO:0000256" key="2">
    <source>
        <dbReference type="SAM" id="Phobius"/>
    </source>
</evidence>
<protein>
    <recommendedName>
        <fullName evidence="5">Late embryogenesis abundant protein LEA-2 subgroup domain-containing protein</fullName>
    </recommendedName>
</protein>
<keyword evidence="2" id="KW-1133">Transmembrane helix</keyword>
<evidence type="ECO:0008006" key="5">
    <source>
        <dbReference type="Google" id="ProtNLM"/>
    </source>
</evidence>
<feature type="compositionally biased region" description="Basic and acidic residues" evidence="1">
    <location>
        <begin position="1"/>
        <end position="16"/>
    </location>
</feature>
<dbReference type="EMBL" id="AUSU01005363">
    <property type="protein sequence ID" value="EPS63618.1"/>
    <property type="molecule type" value="Genomic_DNA"/>
</dbReference>
<dbReference type="Proteomes" id="UP000015453">
    <property type="component" value="Unassembled WGS sequence"/>
</dbReference>